<accession>A0AAE6BNN0</accession>
<evidence type="ECO:0000256" key="1">
    <source>
        <dbReference type="SAM" id="MobiDB-lite"/>
    </source>
</evidence>
<dbReference type="InterPro" id="IPR025139">
    <property type="entry name" value="DUF4062"/>
</dbReference>
<dbReference type="RefSeq" id="WP_137086395.1">
    <property type="nucleotide sequence ID" value="NZ_CP039908.1"/>
</dbReference>
<gene>
    <name evidence="3" type="ORF">CFBP6624_16210</name>
</gene>
<evidence type="ECO:0000259" key="2">
    <source>
        <dbReference type="Pfam" id="PF13271"/>
    </source>
</evidence>
<proteinExistence type="predicted"/>
<sequence length="818" mass="92142">MSEKQKIIRVFIGSPGGLESERQAAHDAVNSVNRSHSDHWGLQIRLLGWETALPGFVRPQDKINEDLDRCDYFIGVLWNHWGSKPTVDHNGPTSGFEEEYKRAEERVQLGLMRDMALFFKTVAIPSGFIPDENIQKVLDFRARCIAEKRHFFKDFDDQGSFREMVREKLEEIGWKETEIFNQPLVGVDQSTSSSDIDNSSNSNSHEGEMLLSENARSFVSDLVQRPSSWESTSSTDVARLRLLGVALKRSGNDDQYLGNHDANLLFQSFRDSELSEQEIRALIDCGVVSFQHSNVPLWTWIAKEDERTSQWRHLKVLATFGTNSEKKNALDILRLLEASMPSFGEGYDEEKVLQSWLSEDVHSSVFNAAISFISKCATNRDLPIIEGIAEKSSAHHRSKIEAGILGIIARINVNAALQRAVENDVDNVDAQVAKALFSSPQSITTEVAVLCLSAKPDQIRLNAIQLLATRNELSLNAAQTLLTDTNHEIRLIAAETLRAGGQPLRDEIVRKALRIVKPTNLLFGYGKAQTDETFYERYLLGEYNNLTYDQLIGKLDSGTVIEHRAMAALLYRHGAKAKSFISENLKDLFHTYFERRIKRGLEVGELTENMVQEVRGLEEVIKNRLCSIAILSIAEQADKKDLALVRSVLDNASIDANEPILKYLGRFGDWTDIERIKGLGNRGTRSLSLFDFAKTPLPDDKAAAILEIGRTRVADTLSLELSSEIRIALAKKLPKSVLVGLRDEVLIRELERPLDDYRIVFAIRCVQTLPKSRLKIILGRYVDSVEHRFYNSIHWLDLGVALPSNVAKKVAQGALERY</sequence>
<dbReference type="EMBL" id="CP039908">
    <property type="protein sequence ID" value="QCM01779.1"/>
    <property type="molecule type" value="Genomic_DNA"/>
</dbReference>
<evidence type="ECO:0000313" key="4">
    <source>
        <dbReference type="Proteomes" id="UP000298646"/>
    </source>
</evidence>
<dbReference type="Proteomes" id="UP000298646">
    <property type="component" value="Chromosome linear"/>
</dbReference>
<feature type="region of interest" description="Disordered" evidence="1">
    <location>
        <begin position="187"/>
        <end position="207"/>
    </location>
</feature>
<feature type="compositionally biased region" description="Low complexity" evidence="1">
    <location>
        <begin position="188"/>
        <end position="204"/>
    </location>
</feature>
<protein>
    <submittedName>
        <fullName evidence="3">DUF4062 domain-containing protein</fullName>
    </submittedName>
</protein>
<dbReference type="AlphaFoldDB" id="A0AAE6BNN0"/>
<reference evidence="3 4" key="1">
    <citation type="submission" date="2019-04" db="EMBL/GenBank/DDBJ databases">
        <title>Complete genome sequence of Agrobacterium tumefaciens CFBP6624.</title>
        <authorList>
            <person name="Haryono M."/>
            <person name="Lin Y.-C."/>
            <person name="Lai E.-M."/>
            <person name="Kuo C.-H."/>
        </authorList>
    </citation>
    <scope>NUCLEOTIDE SEQUENCE [LARGE SCALE GENOMIC DNA]</scope>
    <source>
        <strain evidence="3 4">CFBP6624</strain>
    </source>
</reference>
<organism evidence="3 4">
    <name type="scientific">Agrobacterium tumefaciens</name>
    <dbReference type="NCBI Taxonomy" id="358"/>
    <lineage>
        <taxon>Bacteria</taxon>
        <taxon>Pseudomonadati</taxon>
        <taxon>Pseudomonadota</taxon>
        <taxon>Alphaproteobacteria</taxon>
        <taxon>Hyphomicrobiales</taxon>
        <taxon>Rhizobiaceae</taxon>
        <taxon>Rhizobium/Agrobacterium group</taxon>
        <taxon>Agrobacterium</taxon>
        <taxon>Agrobacterium tumefaciens complex</taxon>
    </lineage>
</organism>
<evidence type="ECO:0000313" key="3">
    <source>
        <dbReference type="EMBL" id="QCM01779.1"/>
    </source>
</evidence>
<dbReference type="Pfam" id="PF13271">
    <property type="entry name" value="DUF4062"/>
    <property type="match status" value="1"/>
</dbReference>
<feature type="domain" description="DUF4062" evidence="2">
    <location>
        <begin position="9"/>
        <end position="103"/>
    </location>
</feature>
<name>A0AAE6BNN0_AGRTU</name>